<dbReference type="SUPFAM" id="SSF55073">
    <property type="entry name" value="Nucleotide cyclase"/>
    <property type="match status" value="1"/>
</dbReference>
<comment type="caution">
    <text evidence="3">The sequence shown here is derived from an EMBL/GenBank/DDBJ whole genome shotgun (WGS) entry which is preliminary data.</text>
</comment>
<sequence length="418" mass="46547">MVLRWLLALLVVTTLLGLYANEYWMTRHLVLDGRGAGQHLEVVDDRSSGGNSEARLDAPAGGPVAMRCEIRLGYEWPYCELQFEIKGQALDLRNFSHIRLSLHAEGPSRDHDAAQVRVFLRNANPVYTKPGNAESLKPQEVTFAPGAQPQPVELRLSQFAVSSWWAQTHQLPVSLVGPEMDSIRVISFSTSGQVAPGQHLIRVDRAELVGDWIAPETFRLGLVGLWMFSLLGYLVWESWTVHGRLRLSMKRSRALEKMALRDPLTRVANRDGLNRALELLLQVQGDMGFPLSVVFVDADHFKRVNDEHGHEVGDQVLVLLARTLRANLPRDDLLARWGGEEFVIVMPQTPAEEAVAVAERLRQVLARTEWPMGLKVTASWGVAQAAAAADVEAALREADQAMYRAKHEGRDRVISASA</sequence>
<dbReference type="InterPro" id="IPR050469">
    <property type="entry name" value="Diguanylate_Cyclase"/>
</dbReference>
<feature type="domain" description="GGDEF" evidence="2">
    <location>
        <begin position="289"/>
        <end position="418"/>
    </location>
</feature>
<dbReference type="RefSeq" id="WP_310265513.1">
    <property type="nucleotide sequence ID" value="NZ_JAVDXU010000002.1"/>
</dbReference>
<dbReference type="Pfam" id="PF00990">
    <property type="entry name" value="GGDEF"/>
    <property type="match status" value="1"/>
</dbReference>
<dbReference type="InterPro" id="IPR043128">
    <property type="entry name" value="Rev_trsase/Diguanyl_cyclase"/>
</dbReference>
<accession>A0ABU1YMF8</accession>
<proteinExistence type="predicted"/>
<dbReference type="Gene3D" id="3.30.70.270">
    <property type="match status" value="1"/>
</dbReference>
<dbReference type="SMART" id="SM00267">
    <property type="entry name" value="GGDEF"/>
    <property type="match status" value="1"/>
</dbReference>
<dbReference type="PANTHER" id="PTHR45138">
    <property type="entry name" value="REGULATORY COMPONENTS OF SENSORY TRANSDUCTION SYSTEM"/>
    <property type="match status" value="1"/>
</dbReference>
<dbReference type="EC" id="2.7.7.65" evidence="1"/>
<dbReference type="PROSITE" id="PS50887">
    <property type="entry name" value="GGDEF"/>
    <property type="match status" value="1"/>
</dbReference>
<name>A0ABU1YMF8_ROSSA</name>
<protein>
    <recommendedName>
        <fullName evidence="1">diguanylate cyclase</fullName>
        <ecNumber evidence="1">2.7.7.65</ecNumber>
    </recommendedName>
</protein>
<dbReference type="InterPro" id="IPR029787">
    <property type="entry name" value="Nucleotide_cyclase"/>
</dbReference>
<evidence type="ECO:0000313" key="4">
    <source>
        <dbReference type="Proteomes" id="UP001180453"/>
    </source>
</evidence>
<dbReference type="Proteomes" id="UP001180453">
    <property type="component" value="Unassembled WGS sequence"/>
</dbReference>
<dbReference type="EMBL" id="JAVDXU010000002">
    <property type="protein sequence ID" value="MDR7270030.1"/>
    <property type="molecule type" value="Genomic_DNA"/>
</dbReference>
<evidence type="ECO:0000256" key="1">
    <source>
        <dbReference type="ARBA" id="ARBA00012528"/>
    </source>
</evidence>
<dbReference type="CDD" id="cd01949">
    <property type="entry name" value="GGDEF"/>
    <property type="match status" value="1"/>
</dbReference>
<evidence type="ECO:0000313" key="3">
    <source>
        <dbReference type="EMBL" id="MDR7270030.1"/>
    </source>
</evidence>
<keyword evidence="4" id="KW-1185">Reference proteome</keyword>
<dbReference type="PANTHER" id="PTHR45138:SF24">
    <property type="entry name" value="DIGUANYLATE CYCLASE DGCC-RELATED"/>
    <property type="match status" value="1"/>
</dbReference>
<organism evidence="3 4">
    <name type="scientific">Roseateles saccharophilus</name>
    <name type="common">Pseudomonas saccharophila</name>
    <dbReference type="NCBI Taxonomy" id="304"/>
    <lineage>
        <taxon>Bacteria</taxon>
        <taxon>Pseudomonadati</taxon>
        <taxon>Pseudomonadota</taxon>
        <taxon>Betaproteobacteria</taxon>
        <taxon>Burkholderiales</taxon>
        <taxon>Sphaerotilaceae</taxon>
        <taxon>Roseateles</taxon>
    </lineage>
</organism>
<dbReference type="InterPro" id="IPR000160">
    <property type="entry name" value="GGDEF_dom"/>
</dbReference>
<gene>
    <name evidence="3" type="ORF">J2X20_002688</name>
</gene>
<dbReference type="NCBIfam" id="TIGR00254">
    <property type="entry name" value="GGDEF"/>
    <property type="match status" value="1"/>
</dbReference>
<evidence type="ECO:0000259" key="2">
    <source>
        <dbReference type="PROSITE" id="PS50887"/>
    </source>
</evidence>
<reference evidence="3 4" key="1">
    <citation type="submission" date="2023-07" db="EMBL/GenBank/DDBJ databases">
        <title>Sorghum-associated microbial communities from plants grown in Nebraska, USA.</title>
        <authorList>
            <person name="Schachtman D."/>
        </authorList>
    </citation>
    <scope>NUCLEOTIDE SEQUENCE [LARGE SCALE GENOMIC DNA]</scope>
    <source>
        <strain evidence="3 4">BE314</strain>
    </source>
</reference>